<dbReference type="AlphaFoldDB" id="A0A1R3KFB8"/>
<comment type="caution">
    <text evidence="2">The sequence shown here is derived from an EMBL/GenBank/DDBJ whole genome shotgun (WGS) entry which is preliminary data.</text>
</comment>
<evidence type="ECO:0000256" key="1">
    <source>
        <dbReference type="SAM" id="MobiDB-lite"/>
    </source>
</evidence>
<gene>
    <name evidence="2" type="ORF">COLO4_08605</name>
</gene>
<accession>A0A1R3KFB8</accession>
<proteinExistence type="predicted"/>
<evidence type="ECO:0000313" key="2">
    <source>
        <dbReference type="EMBL" id="OMP05724.1"/>
    </source>
</evidence>
<feature type="compositionally biased region" description="Basic and acidic residues" evidence="1">
    <location>
        <begin position="23"/>
        <end position="36"/>
    </location>
</feature>
<dbReference type="Proteomes" id="UP000187203">
    <property type="component" value="Unassembled WGS sequence"/>
</dbReference>
<name>A0A1R3KFB8_9ROSI</name>
<keyword evidence="3" id="KW-1185">Reference proteome</keyword>
<feature type="region of interest" description="Disordered" evidence="1">
    <location>
        <begin position="1"/>
        <end position="56"/>
    </location>
</feature>
<evidence type="ECO:0000313" key="3">
    <source>
        <dbReference type="Proteomes" id="UP000187203"/>
    </source>
</evidence>
<organism evidence="2 3">
    <name type="scientific">Corchorus olitorius</name>
    <dbReference type="NCBI Taxonomy" id="93759"/>
    <lineage>
        <taxon>Eukaryota</taxon>
        <taxon>Viridiplantae</taxon>
        <taxon>Streptophyta</taxon>
        <taxon>Embryophyta</taxon>
        <taxon>Tracheophyta</taxon>
        <taxon>Spermatophyta</taxon>
        <taxon>Magnoliopsida</taxon>
        <taxon>eudicotyledons</taxon>
        <taxon>Gunneridae</taxon>
        <taxon>Pentapetalae</taxon>
        <taxon>rosids</taxon>
        <taxon>malvids</taxon>
        <taxon>Malvales</taxon>
        <taxon>Malvaceae</taxon>
        <taxon>Grewioideae</taxon>
        <taxon>Apeibeae</taxon>
        <taxon>Corchorus</taxon>
    </lineage>
</organism>
<dbReference type="EMBL" id="AWUE01013887">
    <property type="protein sequence ID" value="OMP05724.1"/>
    <property type="molecule type" value="Genomic_DNA"/>
</dbReference>
<reference evidence="3" key="1">
    <citation type="submission" date="2013-09" db="EMBL/GenBank/DDBJ databases">
        <title>Corchorus olitorius genome sequencing.</title>
        <authorList>
            <person name="Alam M."/>
            <person name="Haque M.S."/>
            <person name="Islam M.S."/>
            <person name="Emdad E.M."/>
            <person name="Islam M.M."/>
            <person name="Ahmed B."/>
            <person name="Halim A."/>
            <person name="Hossen Q.M.M."/>
            <person name="Hossain M.Z."/>
            <person name="Ahmed R."/>
            <person name="Khan M.M."/>
            <person name="Islam R."/>
            <person name="Rashid M.M."/>
            <person name="Khan S.A."/>
            <person name="Rahman M.S."/>
            <person name="Alam M."/>
            <person name="Yahiya A.S."/>
            <person name="Khan M.S."/>
            <person name="Azam M.S."/>
            <person name="Haque T."/>
            <person name="Lashkar M.Z.H."/>
            <person name="Akhand A.I."/>
            <person name="Morshed G."/>
            <person name="Roy S."/>
            <person name="Uddin K.S."/>
            <person name="Rabeya T."/>
            <person name="Hossain A.S."/>
            <person name="Chowdhury A."/>
            <person name="Snigdha A.R."/>
            <person name="Mortoza M.S."/>
            <person name="Matin S.A."/>
            <person name="Hoque S.M.E."/>
            <person name="Islam M.K."/>
            <person name="Roy D.K."/>
            <person name="Haider R."/>
            <person name="Moosa M.M."/>
            <person name="Elias S.M."/>
            <person name="Hasan A.M."/>
            <person name="Jahan S."/>
            <person name="Shafiuddin M."/>
            <person name="Mahmood N."/>
            <person name="Shommy N.S."/>
        </authorList>
    </citation>
    <scope>NUCLEOTIDE SEQUENCE [LARGE SCALE GENOMIC DNA]</scope>
    <source>
        <strain evidence="3">cv. O-4</strain>
    </source>
</reference>
<sequence>MVETRHGMASIDEGPTVVGQNGDQDRVQAVEKRENGDFELSMSSGESLVRRRSVVG</sequence>
<protein>
    <submittedName>
        <fullName evidence="2">Uncharacterized protein</fullName>
    </submittedName>
</protein>